<keyword evidence="6" id="KW-0732">Signal</keyword>
<comment type="caution">
    <text evidence="8">The sequence shown here is derived from an EMBL/GenBank/DDBJ whole genome shotgun (WGS) entry which is preliminary data.</text>
</comment>
<dbReference type="AlphaFoldDB" id="A0A226F576"/>
<comment type="similarity">
    <text evidence="1">Belongs to the calycin superfamily. Fatty-acid binding protein (FABP) family.</text>
</comment>
<sequence length="161" mass="17921">MKLFVVIFVSIFLPHGFSDDTSNAATTGTPVSIVGRYELSSSDKFYEYMTALGVGFFTKNLAAAATPIATISKEGDLWTIKTETTFKTTTITFKLGEEFDETTGDDRTCKTTITMDGTTKMLTNQVCSGKAYRIDREFSPTQMTMKLYADSVTSTRIYRRL</sequence>
<evidence type="ECO:0000256" key="1">
    <source>
        <dbReference type="ARBA" id="ARBA00008390"/>
    </source>
</evidence>
<accession>A0A226F576</accession>
<dbReference type="EMBL" id="LNIX01000001">
    <property type="protein sequence ID" value="OXA64972.1"/>
    <property type="molecule type" value="Genomic_DNA"/>
</dbReference>
<dbReference type="FunFam" id="2.40.128.20:FF:000001">
    <property type="entry name" value="Fatty acid-binding protein, adipocyte"/>
    <property type="match status" value="1"/>
</dbReference>
<dbReference type="PANTHER" id="PTHR11955">
    <property type="entry name" value="FATTY ACID BINDING PROTEIN"/>
    <property type="match status" value="1"/>
</dbReference>
<comment type="function">
    <text evidence="3">Binds fatty acids in a 1:1 molar ratio.</text>
</comment>
<dbReference type="Pfam" id="PF00061">
    <property type="entry name" value="Lipocalin"/>
    <property type="match status" value="1"/>
</dbReference>
<dbReference type="Gene3D" id="2.40.128.20">
    <property type="match status" value="1"/>
</dbReference>
<dbReference type="OrthoDB" id="354351at2759"/>
<dbReference type="InterPro" id="IPR031259">
    <property type="entry name" value="ILBP"/>
</dbReference>
<dbReference type="PRINTS" id="PR00178">
    <property type="entry name" value="FATTYACIDBP"/>
</dbReference>
<dbReference type="SUPFAM" id="SSF50814">
    <property type="entry name" value="Lipocalins"/>
    <property type="match status" value="1"/>
</dbReference>
<keyword evidence="2" id="KW-0446">Lipid-binding</keyword>
<name>A0A226F576_FOLCA</name>
<dbReference type="OMA" id="AMIHVQK"/>
<evidence type="ECO:0000313" key="9">
    <source>
        <dbReference type="Proteomes" id="UP000198287"/>
    </source>
</evidence>
<dbReference type="InterPro" id="IPR012674">
    <property type="entry name" value="Calycin"/>
</dbReference>
<feature type="chain" id="PRO_5012578808" description="Fatty acid-binding protein, muscle" evidence="6">
    <location>
        <begin position="19"/>
        <end position="161"/>
    </location>
</feature>
<feature type="domain" description="Lipocalin/cytosolic fatty-acid binding" evidence="7">
    <location>
        <begin position="35"/>
        <end position="155"/>
    </location>
</feature>
<dbReference type="InterPro" id="IPR000463">
    <property type="entry name" value="Fatty_acid-bd"/>
</dbReference>
<organism evidence="8 9">
    <name type="scientific">Folsomia candida</name>
    <name type="common">Springtail</name>
    <dbReference type="NCBI Taxonomy" id="158441"/>
    <lineage>
        <taxon>Eukaryota</taxon>
        <taxon>Metazoa</taxon>
        <taxon>Ecdysozoa</taxon>
        <taxon>Arthropoda</taxon>
        <taxon>Hexapoda</taxon>
        <taxon>Collembola</taxon>
        <taxon>Entomobryomorpha</taxon>
        <taxon>Isotomoidea</taxon>
        <taxon>Isotomidae</taxon>
        <taxon>Proisotominae</taxon>
        <taxon>Folsomia</taxon>
    </lineage>
</organism>
<dbReference type="Proteomes" id="UP000198287">
    <property type="component" value="Unassembled WGS sequence"/>
</dbReference>
<evidence type="ECO:0000256" key="4">
    <source>
        <dbReference type="ARBA" id="ARBA00072951"/>
    </source>
</evidence>
<evidence type="ECO:0000256" key="5">
    <source>
        <dbReference type="ARBA" id="ARBA00081149"/>
    </source>
</evidence>
<keyword evidence="9" id="KW-1185">Reference proteome</keyword>
<reference evidence="8 9" key="1">
    <citation type="submission" date="2015-12" db="EMBL/GenBank/DDBJ databases">
        <title>The genome of Folsomia candida.</title>
        <authorList>
            <person name="Faddeeva A."/>
            <person name="Derks M.F."/>
            <person name="Anvar Y."/>
            <person name="Smit S."/>
            <person name="Van Straalen N."/>
            <person name="Roelofs D."/>
        </authorList>
    </citation>
    <scope>NUCLEOTIDE SEQUENCE [LARGE SCALE GENOMIC DNA]</scope>
    <source>
        <strain evidence="8 9">VU population</strain>
        <tissue evidence="8">Whole body</tissue>
    </source>
</reference>
<proteinExistence type="inferred from homology"/>
<protein>
    <recommendedName>
        <fullName evidence="4">Fatty acid-binding protein, muscle</fullName>
    </recommendedName>
    <alternativeName>
        <fullName evidence="5">M-FABP</fullName>
    </alternativeName>
</protein>
<evidence type="ECO:0000313" key="8">
    <source>
        <dbReference type="EMBL" id="OXA64972.1"/>
    </source>
</evidence>
<evidence type="ECO:0000256" key="2">
    <source>
        <dbReference type="ARBA" id="ARBA00023121"/>
    </source>
</evidence>
<feature type="signal peptide" evidence="6">
    <location>
        <begin position="1"/>
        <end position="18"/>
    </location>
</feature>
<dbReference type="GO" id="GO:0005504">
    <property type="term" value="F:fatty acid binding"/>
    <property type="evidence" value="ECO:0007669"/>
    <property type="project" value="UniProtKB-ARBA"/>
</dbReference>
<gene>
    <name evidence="8" type="ORF">Fcan01_03300</name>
</gene>
<evidence type="ECO:0000256" key="6">
    <source>
        <dbReference type="SAM" id="SignalP"/>
    </source>
</evidence>
<dbReference type="InterPro" id="IPR000566">
    <property type="entry name" value="Lipocln_cytosolic_FA-bd_dom"/>
</dbReference>
<evidence type="ECO:0000259" key="7">
    <source>
        <dbReference type="Pfam" id="PF00061"/>
    </source>
</evidence>
<evidence type="ECO:0000256" key="3">
    <source>
        <dbReference type="ARBA" id="ARBA00057009"/>
    </source>
</evidence>